<reference evidence="3 4" key="1">
    <citation type="submission" date="2018-12" db="EMBL/GenBank/DDBJ databases">
        <title>Marinifilum JC070 sp. nov., a marine bacterium isolated from Yongle Blue Hole in the South China Sea.</title>
        <authorList>
            <person name="Fu T."/>
        </authorList>
    </citation>
    <scope>NUCLEOTIDE SEQUENCE [LARGE SCALE GENOMIC DNA]</scope>
    <source>
        <strain evidence="3 4">JC070</strain>
    </source>
</reference>
<feature type="chain" id="PRO_5046718245" description="Mannosyl-glycoprotein endo-beta-N-acetylglucosamidase-like domain-containing protein" evidence="1">
    <location>
        <begin position="20"/>
        <end position="289"/>
    </location>
</feature>
<proteinExistence type="predicted"/>
<accession>A0ABX1WQ84</accession>
<keyword evidence="1" id="KW-0732">Signal</keyword>
<protein>
    <recommendedName>
        <fullName evidence="2">Mannosyl-glycoprotein endo-beta-N-acetylglucosamidase-like domain-containing protein</fullName>
    </recommendedName>
</protein>
<feature type="domain" description="Mannosyl-glycoprotein endo-beta-N-acetylglucosamidase-like" evidence="2">
    <location>
        <begin position="116"/>
        <end position="261"/>
    </location>
</feature>
<dbReference type="InterPro" id="IPR053195">
    <property type="entry name" value="Bax-like"/>
</dbReference>
<gene>
    <name evidence="3" type="ORF">ELS83_00360</name>
</gene>
<dbReference type="PANTHER" id="PTHR40572">
    <property type="entry name" value="PROTEIN BAX"/>
    <property type="match status" value="1"/>
</dbReference>
<evidence type="ECO:0000259" key="2">
    <source>
        <dbReference type="SMART" id="SM00047"/>
    </source>
</evidence>
<dbReference type="Pfam" id="PF01832">
    <property type="entry name" value="Glucosaminidase"/>
    <property type="match status" value="1"/>
</dbReference>
<comment type="caution">
    <text evidence="3">The sequence shown here is derived from an EMBL/GenBank/DDBJ whole genome shotgun (WGS) entry which is preliminary data.</text>
</comment>
<dbReference type="RefSeq" id="WP_171593514.1">
    <property type="nucleotide sequence ID" value="NZ_RZNH01000001.1"/>
</dbReference>
<organism evidence="3 4">
    <name type="scientific">Marinifilum caeruleilacunae</name>
    <dbReference type="NCBI Taxonomy" id="2499076"/>
    <lineage>
        <taxon>Bacteria</taxon>
        <taxon>Pseudomonadati</taxon>
        <taxon>Bacteroidota</taxon>
        <taxon>Bacteroidia</taxon>
        <taxon>Marinilabiliales</taxon>
        <taxon>Marinifilaceae</taxon>
    </lineage>
</organism>
<dbReference type="Gene3D" id="1.10.530.10">
    <property type="match status" value="1"/>
</dbReference>
<evidence type="ECO:0000313" key="4">
    <source>
        <dbReference type="Proteomes" id="UP000732105"/>
    </source>
</evidence>
<dbReference type="EMBL" id="RZNH01000001">
    <property type="protein sequence ID" value="NOU58247.1"/>
    <property type="molecule type" value="Genomic_DNA"/>
</dbReference>
<name>A0ABX1WQ84_9BACT</name>
<dbReference type="PANTHER" id="PTHR40572:SF1">
    <property type="entry name" value="PROTEIN BAX"/>
    <property type="match status" value="1"/>
</dbReference>
<feature type="signal peptide" evidence="1">
    <location>
        <begin position="1"/>
        <end position="19"/>
    </location>
</feature>
<sequence>MKKLFISLFCLILLSSACTERILFTNEKVSPEYAEIESKNDVHAFSDTVITPYIYTKVISLRMLPVDEKKQKFVEMLLPAVLLTQHNLNQKIKRLEHIESWLTQHPHYIESDSVFLFNLYEQYKCCEITELKNRLKPHPASIVLGQAALESGWGSSRFFQEGNNVFGIWSYNAGENRIKALVGRDSTNIYVRKYTSIEESVSDYYQTIARVRAYKEFRLERALSNDPNKLVPLLHRYSEIGEDYTRKLNRLIKNNNLSQYDNYSIDKKYLQKETIELAQLNKFPLKKLY</sequence>
<dbReference type="PROSITE" id="PS51257">
    <property type="entry name" value="PROKAR_LIPOPROTEIN"/>
    <property type="match status" value="1"/>
</dbReference>
<keyword evidence="4" id="KW-1185">Reference proteome</keyword>
<evidence type="ECO:0000313" key="3">
    <source>
        <dbReference type="EMBL" id="NOU58247.1"/>
    </source>
</evidence>
<dbReference type="InterPro" id="IPR002901">
    <property type="entry name" value="MGlyc_endo_b_GlcNAc-like_dom"/>
</dbReference>
<dbReference type="Proteomes" id="UP000732105">
    <property type="component" value="Unassembled WGS sequence"/>
</dbReference>
<evidence type="ECO:0000256" key="1">
    <source>
        <dbReference type="SAM" id="SignalP"/>
    </source>
</evidence>
<dbReference type="SMART" id="SM00047">
    <property type="entry name" value="LYZ2"/>
    <property type="match status" value="1"/>
</dbReference>